<dbReference type="Proteomes" id="UP000250241">
    <property type="component" value="Chromosome"/>
</dbReference>
<dbReference type="KEGG" id="raj:RA11412_2583"/>
<dbReference type="EMBL" id="AP017895">
    <property type="protein sequence ID" value="BAV88882.1"/>
    <property type="molecule type" value="Genomic_DNA"/>
</dbReference>
<gene>
    <name evidence="1" type="ORF">RA11412_2583</name>
</gene>
<accession>A0A2Z5R2P5</accession>
<reference evidence="1 2" key="1">
    <citation type="submission" date="2016-10" db="EMBL/GenBank/DDBJ databases">
        <title>Genome sequence of Rothia aeria strain JCM11412.</title>
        <authorList>
            <person name="Nambu T."/>
        </authorList>
    </citation>
    <scope>NUCLEOTIDE SEQUENCE [LARGE SCALE GENOMIC DNA]</scope>
    <source>
        <strain evidence="1 2">JCM 11412</strain>
    </source>
</reference>
<evidence type="ECO:0000313" key="2">
    <source>
        <dbReference type="Proteomes" id="UP000250241"/>
    </source>
</evidence>
<proteinExistence type="predicted"/>
<organism evidence="1 2">
    <name type="scientific">Rothia aeria</name>
    <dbReference type="NCBI Taxonomy" id="172042"/>
    <lineage>
        <taxon>Bacteria</taxon>
        <taxon>Bacillati</taxon>
        <taxon>Actinomycetota</taxon>
        <taxon>Actinomycetes</taxon>
        <taxon>Micrococcales</taxon>
        <taxon>Micrococcaceae</taxon>
        <taxon>Rothia</taxon>
    </lineage>
</organism>
<dbReference type="AlphaFoldDB" id="A0A2Z5R2P5"/>
<protein>
    <submittedName>
        <fullName evidence="1">Uncharacterized protein</fullName>
    </submittedName>
</protein>
<name>A0A2Z5R2P5_9MICC</name>
<keyword evidence="2" id="KW-1185">Reference proteome</keyword>
<sequence>MRLRGENISRTTMVSNHTGFKAVVAFLAVKPAGLSGF</sequence>
<evidence type="ECO:0000313" key="1">
    <source>
        <dbReference type="EMBL" id="BAV88882.1"/>
    </source>
</evidence>